<dbReference type="GeneID" id="80519288"/>
<proteinExistence type="predicted"/>
<reference evidence="1" key="2">
    <citation type="journal article" date="2018" name="Nat. Commun.">
        <title>Tailed giant Tupanvirus possesses the most complete translational apparatus of the known virosphere.</title>
        <authorList>
            <person name="Abrahao J."/>
            <person name="Silva L."/>
            <person name="Silva L.S."/>
            <person name="Khalil J.Y.B."/>
            <person name="Rodrigues R."/>
            <person name="Arantes T."/>
            <person name="Assis F."/>
            <person name="Boratto P."/>
            <person name="Andrade M."/>
            <person name="Kroon E.G."/>
            <person name="Ribeiro B."/>
            <person name="Bergier I."/>
            <person name="Seligmann H."/>
            <person name="Ghigo E."/>
            <person name="Colson P."/>
            <person name="Levasseur A."/>
            <person name="Kroemer G."/>
            <person name="Raoult D."/>
            <person name="La Scola B."/>
        </authorList>
    </citation>
    <scope>NUCLEOTIDE SEQUENCE [LARGE SCALE GENOMIC DNA]</scope>
    <source>
        <strain evidence="1">Soda lake</strain>
    </source>
</reference>
<dbReference type="EMBL" id="KY523104">
    <property type="protein sequence ID" value="QKU35841.1"/>
    <property type="molecule type" value="Genomic_DNA"/>
</dbReference>
<dbReference type="KEGG" id="vg:80519288"/>
<dbReference type="RefSeq" id="YP_010782524.1">
    <property type="nucleotide sequence ID" value="NC_075039.1"/>
</dbReference>
<evidence type="ECO:0000313" key="1">
    <source>
        <dbReference type="EMBL" id="QKU35841.1"/>
    </source>
</evidence>
<name>A0A6N1P4F6_9VIRU</name>
<protein>
    <submittedName>
        <fullName evidence="1">Putative orfan</fullName>
    </submittedName>
</protein>
<sequence length="147" mass="17250">MGAFQHVFFGWVNNDAVEIVVEILGQDFSNIMELEKDNDPTLDKLIAKINELLTEKNIGLKCADVWVDWAAYDYDFVPMPYFYLYLEKKNTSNEGIKEKYKECLDVYEFTLFDLEKLSRKYKKLANKFESINRLNPSVWTIAGKTHD</sequence>
<organism evidence="1">
    <name type="scientific">Tupanvirus soda lake</name>
    <dbReference type="NCBI Taxonomy" id="2126985"/>
    <lineage>
        <taxon>Viruses</taxon>
        <taxon>Varidnaviria</taxon>
        <taxon>Bamfordvirae</taxon>
        <taxon>Nucleocytoviricota</taxon>
        <taxon>Megaviricetes</taxon>
        <taxon>Imitervirales</taxon>
        <taxon>Mimiviridae</taxon>
        <taxon>Megamimivirinae</taxon>
        <taxon>Tupanvirus</taxon>
        <taxon>Tupanvirus salinum</taxon>
    </lineage>
</organism>
<reference evidence="1" key="1">
    <citation type="submission" date="2017-01" db="EMBL/GenBank/DDBJ databases">
        <authorList>
            <person name="Assis F.L."/>
            <person name="Abrahao J.S."/>
            <person name="Silva L."/>
            <person name="Khalil J.B."/>
            <person name="Rodrigues R."/>
            <person name="Silva L.S."/>
            <person name="Arantes T."/>
            <person name="Boratto P."/>
            <person name="Andrade M."/>
            <person name="Kroon E.G."/>
            <person name="Ribeiro B."/>
            <person name="Bergier I."/>
            <person name="Seligmann H."/>
            <person name="Ghigo E."/>
            <person name="Colson P."/>
            <person name="Levasseur A."/>
            <person name="Raoult D."/>
            <person name="Scola B.L."/>
        </authorList>
    </citation>
    <scope>NUCLEOTIDE SEQUENCE</scope>
    <source>
        <strain evidence="1">Soda lake</strain>
    </source>
</reference>
<accession>A0A6N1P4F6</accession>